<protein>
    <submittedName>
        <fullName evidence="2">Uncharacterized protein</fullName>
    </submittedName>
</protein>
<dbReference type="STRING" id="1210086.GCA_001613105_06803"/>
<organism evidence="2 3">
    <name type="scientific">Nocardia pseudobrasiliensis</name>
    <dbReference type="NCBI Taxonomy" id="45979"/>
    <lineage>
        <taxon>Bacteria</taxon>
        <taxon>Bacillati</taxon>
        <taxon>Actinomycetota</taxon>
        <taxon>Actinomycetes</taxon>
        <taxon>Mycobacteriales</taxon>
        <taxon>Nocardiaceae</taxon>
        <taxon>Nocardia</taxon>
    </lineage>
</organism>
<keyword evidence="3" id="KW-1185">Reference proteome</keyword>
<feature type="compositionally biased region" description="Pro residues" evidence="1">
    <location>
        <begin position="109"/>
        <end position="120"/>
    </location>
</feature>
<comment type="caution">
    <text evidence="2">The sequence shown here is derived from an EMBL/GenBank/DDBJ whole genome shotgun (WGS) entry which is preliminary data.</text>
</comment>
<proteinExistence type="predicted"/>
<feature type="region of interest" description="Disordered" evidence="1">
    <location>
        <begin position="74"/>
        <end position="122"/>
    </location>
</feature>
<reference evidence="2 3" key="1">
    <citation type="submission" date="2018-07" db="EMBL/GenBank/DDBJ databases">
        <title>Genomic Encyclopedia of Type Strains, Phase IV (KMG-IV): sequencing the most valuable type-strain genomes for metagenomic binning, comparative biology and taxonomic classification.</title>
        <authorList>
            <person name="Goeker M."/>
        </authorList>
    </citation>
    <scope>NUCLEOTIDE SEQUENCE [LARGE SCALE GENOMIC DNA]</scope>
    <source>
        <strain evidence="2 3">DSM 44290</strain>
    </source>
</reference>
<dbReference type="RefSeq" id="WP_068006466.1">
    <property type="nucleotide sequence ID" value="NZ_QQBC01000008.1"/>
</dbReference>
<accession>A0A370I199</accession>
<dbReference type="EMBL" id="QQBC01000008">
    <property type="protein sequence ID" value="RDI64513.1"/>
    <property type="molecule type" value="Genomic_DNA"/>
</dbReference>
<sequence>MSAPLDPSVMDLLRGSAMAPMLDQPIGKVLQNLGLPALPELPPAPPLPGMPPLPVIDLGLLIKPLTDLSAAFGTGQFPSQGAPAPAPTQHAVAPAPEQGPGAPQGAAAPVPPPGQTPPIDPTQALQAISTGMQTVMQLGMSALQLVMQLWQGQGAEQAAAKQGAAQTDAGHLATQSGQQKLVLGEASTSVATGAALMTAVIGKFTTTAALTAPFLGTPPGAAFLMESAIESITEGLAITAKTRGEMTIHSANMTHAGTKVKVTNAPTGVKSMEGLQQLMQLIQPLAQAATTGAQAAAKLSAANTSLSAPNSTEKPTDKAHLDTLSATHGGGGVGGGGGGGGFSPMATPLSPFTGTRVAGGVGPMTGPFGTAAAATGPVSVTPTSAASTAASSPGMMPMGAGAAGAAGLGMRGGGTSDADQNANLVTSQHGDEVVGPIEGVSVPVVGAAGQATEPPPDKELTL</sequence>
<feature type="compositionally biased region" description="Gly residues" evidence="1">
    <location>
        <begin position="328"/>
        <end position="342"/>
    </location>
</feature>
<dbReference type="Proteomes" id="UP000254869">
    <property type="component" value="Unassembled WGS sequence"/>
</dbReference>
<evidence type="ECO:0000313" key="2">
    <source>
        <dbReference type="EMBL" id="RDI64513.1"/>
    </source>
</evidence>
<gene>
    <name evidence="2" type="ORF">DFR76_108346</name>
</gene>
<name>A0A370I199_9NOCA</name>
<evidence type="ECO:0000256" key="1">
    <source>
        <dbReference type="SAM" id="MobiDB-lite"/>
    </source>
</evidence>
<feature type="compositionally biased region" description="Low complexity" evidence="1">
    <location>
        <begin position="91"/>
        <end position="108"/>
    </location>
</feature>
<dbReference type="AlphaFoldDB" id="A0A370I199"/>
<evidence type="ECO:0000313" key="3">
    <source>
        <dbReference type="Proteomes" id="UP000254869"/>
    </source>
</evidence>
<feature type="region of interest" description="Disordered" evidence="1">
    <location>
        <begin position="303"/>
        <end position="358"/>
    </location>
</feature>